<proteinExistence type="predicted"/>
<evidence type="ECO:0000313" key="1">
    <source>
        <dbReference type="EMBL" id="MEQ2301907.1"/>
    </source>
</evidence>
<protein>
    <submittedName>
        <fullName evidence="1">Uncharacterized protein</fullName>
    </submittedName>
</protein>
<gene>
    <name evidence="1" type="ORF">AMECASPLE_000997</name>
</gene>
<dbReference type="EMBL" id="JAHRIP010056459">
    <property type="protein sequence ID" value="MEQ2301907.1"/>
    <property type="molecule type" value="Genomic_DNA"/>
</dbReference>
<sequence>MASNLEEMILIPVTSHLAANRPIAWSQAWGWASQRAHIPGYSLQDPARPSLNERREAIPQWAHHLQGEVKRSLIGCINKWLLHLCYRHKK</sequence>
<evidence type="ECO:0000313" key="2">
    <source>
        <dbReference type="Proteomes" id="UP001469553"/>
    </source>
</evidence>
<keyword evidence="2" id="KW-1185">Reference proteome</keyword>
<dbReference type="Proteomes" id="UP001469553">
    <property type="component" value="Unassembled WGS sequence"/>
</dbReference>
<accession>A0ABV0Z801</accession>
<comment type="caution">
    <text evidence="1">The sequence shown here is derived from an EMBL/GenBank/DDBJ whole genome shotgun (WGS) entry which is preliminary data.</text>
</comment>
<reference evidence="1 2" key="1">
    <citation type="submission" date="2021-06" db="EMBL/GenBank/DDBJ databases">
        <authorList>
            <person name="Palmer J.M."/>
        </authorList>
    </citation>
    <scope>NUCLEOTIDE SEQUENCE [LARGE SCALE GENOMIC DNA]</scope>
    <source>
        <strain evidence="1 2">AS_MEX2019</strain>
        <tissue evidence="1">Muscle</tissue>
    </source>
</reference>
<organism evidence="1 2">
    <name type="scientific">Ameca splendens</name>
    <dbReference type="NCBI Taxonomy" id="208324"/>
    <lineage>
        <taxon>Eukaryota</taxon>
        <taxon>Metazoa</taxon>
        <taxon>Chordata</taxon>
        <taxon>Craniata</taxon>
        <taxon>Vertebrata</taxon>
        <taxon>Euteleostomi</taxon>
        <taxon>Actinopterygii</taxon>
        <taxon>Neopterygii</taxon>
        <taxon>Teleostei</taxon>
        <taxon>Neoteleostei</taxon>
        <taxon>Acanthomorphata</taxon>
        <taxon>Ovalentaria</taxon>
        <taxon>Atherinomorphae</taxon>
        <taxon>Cyprinodontiformes</taxon>
        <taxon>Goodeidae</taxon>
        <taxon>Ameca</taxon>
    </lineage>
</organism>
<name>A0ABV0Z801_9TELE</name>